<dbReference type="GO" id="GO:0008270">
    <property type="term" value="F:zinc ion binding"/>
    <property type="evidence" value="ECO:0007669"/>
    <property type="project" value="UniProtKB-KW"/>
</dbReference>
<accession>A0A918KBX4</accession>
<evidence type="ECO:0000259" key="4">
    <source>
        <dbReference type="PROSITE" id="PS50199"/>
    </source>
</evidence>
<protein>
    <submittedName>
        <fullName evidence="5">Lipoprotein</fullName>
    </submittedName>
</protein>
<gene>
    <name evidence="5" type="ORF">GCM10007392_25510</name>
</gene>
<dbReference type="SUPFAM" id="SSF90209">
    <property type="entry name" value="Ran binding protein zinc finger-like"/>
    <property type="match status" value="1"/>
</dbReference>
<dbReference type="InterPro" id="IPR036443">
    <property type="entry name" value="Znf_RanBP2_sf"/>
</dbReference>
<reference evidence="5" key="1">
    <citation type="journal article" date="2014" name="Int. J. Syst. Evol. Microbiol.">
        <title>Complete genome sequence of Corynebacterium casei LMG S-19264T (=DSM 44701T), isolated from a smear-ripened cheese.</title>
        <authorList>
            <consortium name="US DOE Joint Genome Institute (JGI-PGF)"/>
            <person name="Walter F."/>
            <person name="Albersmeier A."/>
            <person name="Kalinowski J."/>
            <person name="Ruckert C."/>
        </authorList>
    </citation>
    <scope>NUCLEOTIDE SEQUENCE</scope>
    <source>
        <strain evidence="5">KCTC 22169</strain>
    </source>
</reference>
<dbReference type="Pfam" id="PF09413">
    <property type="entry name" value="DUF2007"/>
    <property type="match status" value="1"/>
</dbReference>
<sequence>MKLVYTHPNLYAVANAQTLVESVGIGCELHNEYAGGGMGELAPIDTWPELWVVDDRDYDRAVQLIDEAQARGAGEDWFCGRCGERNGASFEVCWACGRERRTS</sequence>
<proteinExistence type="predicted"/>
<evidence type="ECO:0000313" key="5">
    <source>
        <dbReference type="EMBL" id="GGX56936.1"/>
    </source>
</evidence>
<evidence type="ECO:0000256" key="2">
    <source>
        <dbReference type="ARBA" id="ARBA00022771"/>
    </source>
</evidence>
<keyword evidence="6" id="KW-1185">Reference proteome</keyword>
<organism evidence="5 6">
    <name type="scientific">Saccharospirillum salsuginis</name>
    <dbReference type="NCBI Taxonomy" id="418750"/>
    <lineage>
        <taxon>Bacteria</taxon>
        <taxon>Pseudomonadati</taxon>
        <taxon>Pseudomonadota</taxon>
        <taxon>Gammaproteobacteria</taxon>
        <taxon>Oceanospirillales</taxon>
        <taxon>Saccharospirillaceae</taxon>
        <taxon>Saccharospirillum</taxon>
    </lineage>
</organism>
<dbReference type="RefSeq" id="WP_189609200.1">
    <property type="nucleotide sequence ID" value="NZ_BMXR01000006.1"/>
</dbReference>
<keyword evidence="3" id="KW-0862">Zinc</keyword>
<feature type="domain" description="RanBP2-type" evidence="4">
    <location>
        <begin position="72"/>
        <end position="102"/>
    </location>
</feature>
<reference evidence="5" key="2">
    <citation type="submission" date="2020-09" db="EMBL/GenBank/DDBJ databases">
        <authorList>
            <person name="Sun Q."/>
            <person name="Kim S."/>
        </authorList>
    </citation>
    <scope>NUCLEOTIDE SEQUENCE</scope>
    <source>
        <strain evidence="5">KCTC 22169</strain>
    </source>
</reference>
<keyword evidence="5" id="KW-0449">Lipoprotein</keyword>
<dbReference type="EMBL" id="BMXR01000006">
    <property type="protein sequence ID" value="GGX56936.1"/>
    <property type="molecule type" value="Genomic_DNA"/>
</dbReference>
<evidence type="ECO:0000256" key="3">
    <source>
        <dbReference type="ARBA" id="ARBA00022833"/>
    </source>
</evidence>
<dbReference type="InterPro" id="IPR018551">
    <property type="entry name" value="DUF2007"/>
</dbReference>
<dbReference type="AlphaFoldDB" id="A0A918KBX4"/>
<keyword evidence="2" id="KW-0863">Zinc-finger</keyword>
<dbReference type="PROSITE" id="PS50199">
    <property type="entry name" value="ZF_RANBP2_2"/>
    <property type="match status" value="1"/>
</dbReference>
<evidence type="ECO:0000256" key="1">
    <source>
        <dbReference type="ARBA" id="ARBA00022723"/>
    </source>
</evidence>
<dbReference type="Proteomes" id="UP000626148">
    <property type="component" value="Unassembled WGS sequence"/>
</dbReference>
<dbReference type="PROSITE" id="PS01358">
    <property type="entry name" value="ZF_RANBP2_1"/>
    <property type="match status" value="1"/>
</dbReference>
<keyword evidence="1" id="KW-0479">Metal-binding</keyword>
<comment type="caution">
    <text evidence="5">The sequence shown here is derived from an EMBL/GenBank/DDBJ whole genome shotgun (WGS) entry which is preliminary data.</text>
</comment>
<name>A0A918KBX4_9GAMM</name>
<dbReference type="InterPro" id="IPR001876">
    <property type="entry name" value="Znf_RanBP2"/>
</dbReference>
<evidence type="ECO:0000313" key="6">
    <source>
        <dbReference type="Proteomes" id="UP000626148"/>
    </source>
</evidence>